<evidence type="ECO:0000313" key="2">
    <source>
        <dbReference type="EMBL" id="GAA3713204.1"/>
    </source>
</evidence>
<evidence type="ECO:0000256" key="1">
    <source>
        <dbReference type="SAM" id="Phobius"/>
    </source>
</evidence>
<feature type="transmembrane region" description="Helical" evidence="1">
    <location>
        <begin position="36"/>
        <end position="56"/>
    </location>
</feature>
<name>A0ABP7E766_9STAP</name>
<keyword evidence="1" id="KW-1133">Transmembrane helix</keyword>
<keyword evidence="1" id="KW-0812">Transmembrane</keyword>
<dbReference type="EMBL" id="BAABCK010000001">
    <property type="protein sequence ID" value="GAA3713204.1"/>
    <property type="molecule type" value="Genomic_DNA"/>
</dbReference>
<accession>A0ABP7E766</accession>
<reference evidence="3" key="1">
    <citation type="journal article" date="2019" name="Int. J. Syst. Evol. Microbiol.">
        <title>The Global Catalogue of Microorganisms (GCM) 10K type strain sequencing project: providing services to taxonomists for standard genome sequencing and annotation.</title>
        <authorList>
            <consortium name="The Broad Institute Genomics Platform"/>
            <consortium name="The Broad Institute Genome Sequencing Center for Infectious Disease"/>
            <person name="Wu L."/>
            <person name="Ma J."/>
        </authorList>
    </citation>
    <scope>NUCLEOTIDE SEQUENCE [LARGE SCALE GENOMIC DNA]</scope>
    <source>
        <strain evidence="3">JCM 16981</strain>
    </source>
</reference>
<feature type="transmembrane region" description="Helical" evidence="1">
    <location>
        <begin position="12"/>
        <end position="29"/>
    </location>
</feature>
<dbReference type="Proteomes" id="UP001500920">
    <property type="component" value="Unassembled WGS sequence"/>
</dbReference>
<dbReference type="RefSeq" id="WP_344700576.1">
    <property type="nucleotide sequence ID" value="NZ_BAABCK010000001.1"/>
</dbReference>
<keyword evidence="1" id="KW-0472">Membrane</keyword>
<sequence>MFDVSNIAENIVSQIGFIILVIMAVRAVISYLREDWMGFFSGLIMGLLCMIVVFFGPQLQELARTWGNALFG</sequence>
<comment type="caution">
    <text evidence="2">The sequence shown here is derived from an EMBL/GenBank/DDBJ whole genome shotgun (WGS) entry which is preliminary data.</text>
</comment>
<gene>
    <name evidence="2" type="ORF">GCM10022378_00120</name>
</gene>
<evidence type="ECO:0008006" key="4">
    <source>
        <dbReference type="Google" id="ProtNLM"/>
    </source>
</evidence>
<proteinExistence type="predicted"/>
<organism evidence="2 3">
    <name type="scientific">Salinicoccus jeotgali</name>
    <dbReference type="NCBI Taxonomy" id="381634"/>
    <lineage>
        <taxon>Bacteria</taxon>
        <taxon>Bacillati</taxon>
        <taxon>Bacillota</taxon>
        <taxon>Bacilli</taxon>
        <taxon>Bacillales</taxon>
        <taxon>Staphylococcaceae</taxon>
        <taxon>Salinicoccus</taxon>
    </lineage>
</organism>
<evidence type="ECO:0000313" key="3">
    <source>
        <dbReference type="Proteomes" id="UP001500920"/>
    </source>
</evidence>
<keyword evidence="3" id="KW-1185">Reference proteome</keyword>
<protein>
    <recommendedName>
        <fullName evidence="4">Stage III sporulation protein AC</fullName>
    </recommendedName>
</protein>